<dbReference type="OrthoDB" id="140810at2"/>
<dbReference type="Proteomes" id="UP000191931">
    <property type="component" value="Unassembled WGS sequence"/>
</dbReference>
<evidence type="ECO:0000313" key="2">
    <source>
        <dbReference type="Proteomes" id="UP000191931"/>
    </source>
</evidence>
<dbReference type="Gene3D" id="2.60.120.380">
    <property type="match status" value="1"/>
</dbReference>
<evidence type="ECO:0000313" key="1">
    <source>
        <dbReference type="EMBL" id="SLM27718.1"/>
    </source>
</evidence>
<dbReference type="PROSITE" id="PS51257">
    <property type="entry name" value="PROKAR_LIPOPROTEIN"/>
    <property type="match status" value="1"/>
</dbReference>
<organism evidence="1 2">
    <name type="scientific">Desulfamplus magnetovallimortis</name>
    <dbReference type="NCBI Taxonomy" id="1246637"/>
    <lineage>
        <taxon>Bacteria</taxon>
        <taxon>Pseudomonadati</taxon>
        <taxon>Thermodesulfobacteriota</taxon>
        <taxon>Desulfobacteria</taxon>
        <taxon>Desulfobacterales</taxon>
        <taxon>Desulfobacteraceae</taxon>
        <taxon>Desulfamplus</taxon>
    </lineage>
</organism>
<dbReference type="RefSeq" id="WP_080798738.1">
    <property type="nucleotide sequence ID" value="NZ_LT828540.1"/>
</dbReference>
<dbReference type="STRING" id="1246637.MTBBW1_110003"/>
<accession>A0A1W1H5S4</accession>
<keyword evidence="2" id="KW-1185">Reference proteome</keyword>
<evidence type="ECO:0008006" key="3">
    <source>
        <dbReference type="Google" id="ProtNLM"/>
    </source>
</evidence>
<gene>
    <name evidence="1" type="ORF">MTBBW1_110003</name>
</gene>
<dbReference type="InterPro" id="IPR008969">
    <property type="entry name" value="CarboxyPept-like_regulatory"/>
</dbReference>
<sequence length="366" mass="40350">MDIKIGKLVFRILLMVSMLSIVNAWGASCFDSPDGYLVLTNEVSHTVDSGTTMVVYGTTGVNNLVIESGARAKLINFPGANVITVRGNSSDFIHSRSGAMVTLQDAETTLLVLPATLVSQTIIFDDQPMELIIDSGTVMLDSQVVEMGIIPDKFESDDTWETASVIPQASINSEHSELDGYEYKQLRNFHSADDEDWVRFYCQGSPKSYRLTVYEAGINCDAAIEIYSDDGETLVKYQDNGLNGEDEAISFSFPTDGIYYARIVQMFEGAFKDESEYSLILEEEQGAVLPSMIYGIVTPNISAYLSTDGRGGALTFYKGYYFMPHLPGTFTITVTPLVPGYKSLSQRVTVNDFPPIRLDFTLLADD</sequence>
<dbReference type="EMBL" id="FWEV01000013">
    <property type="protein sequence ID" value="SLM27718.1"/>
    <property type="molecule type" value="Genomic_DNA"/>
</dbReference>
<proteinExistence type="predicted"/>
<dbReference type="AlphaFoldDB" id="A0A1W1H5S4"/>
<reference evidence="1 2" key="1">
    <citation type="submission" date="2017-03" db="EMBL/GenBank/DDBJ databases">
        <authorList>
            <person name="Afonso C.L."/>
            <person name="Miller P.J."/>
            <person name="Scott M.A."/>
            <person name="Spackman E."/>
            <person name="Goraichik I."/>
            <person name="Dimitrov K.M."/>
            <person name="Suarez D.L."/>
            <person name="Swayne D.E."/>
        </authorList>
    </citation>
    <scope>NUCLEOTIDE SEQUENCE [LARGE SCALE GENOMIC DNA]</scope>
    <source>
        <strain evidence="1">PRJEB14757</strain>
    </source>
</reference>
<dbReference type="SUPFAM" id="SSF49464">
    <property type="entry name" value="Carboxypeptidase regulatory domain-like"/>
    <property type="match status" value="1"/>
</dbReference>
<protein>
    <recommendedName>
        <fullName evidence="3">Peptidase C-terminal archaeal/bacterial domain-containing protein</fullName>
    </recommendedName>
</protein>
<name>A0A1W1H5S4_9BACT</name>